<dbReference type="OrthoDB" id="9788517at2"/>
<evidence type="ECO:0000256" key="3">
    <source>
        <dbReference type="ARBA" id="ARBA00022801"/>
    </source>
</evidence>
<proteinExistence type="inferred from homology"/>
<evidence type="ECO:0000313" key="7">
    <source>
        <dbReference type="Proteomes" id="UP000325641"/>
    </source>
</evidence>
<evidence type="ECO:0000256" key="1">
    <source>
        <dbReference type="ARBA" id="ARBA00006576"/>
    </source>
</evidence>
<gene>
    <name evidence="6" type="ORF">F8237_15705</name>
</gene>
<dbReference type="RefSeq" id="WP_151645971.1">
    <property type="nucleotide sequence ID" value="NZ_CP044543.1"/>
</dbReference>
<reference evidence="7" key="1">
    <citation type="submission" date="2019-10" db="EMBL/GenBank/DDBJ databases">
        <title>Complete Genome Sequence of Bradyrhizobium betae type strain PL7HG1T.</title>
        <authorList>
            <person name="Bromfield E.S.P."/>
            <person name="Cloutier S."/>
        </authorList>
    </citation>
    <scope>NUCLEOTIDE SEQUENCE [LARGE SCALE GENOMIC DNA]</scope>
    <source>
        <strain evidence="7">PL7HG1</strain>
    </source>
</reference>
<dbReference type="InterPro" id="IPR002125">
    <property type="entry name" value="CMP_dCMP_dom"/>
</dbReference>
<sequence>MSVNRIPHPELFFGLVAPVGVDLDMIVEVLTTELILQKYNTSAIHVTQIMQDVPSNIVLKEEPYLDRITTRIEYADEICSRIEREDALAAITITAIQSIREGLNRGLANEHSIKLPADPKLLQEALQQPIPKHAYILRQFKRPKEIGLLRQVYGKLFFQISAYSSPAERELFLKKKIKSSNFGGLEDHEAECQAIALMAQDYQESDKTHGQQIRETFPLGDVFVDGVNRKNCEAMIKRFVNLIFGDNSLTPDRHEYGMYLAKSAALRSGDLSRQVGAAIFRDSGEVATLGCNEVPKFGGGSYWSDGLEDRRDFALGEDPNDRIKREILHDILETLFERKKLAEQINSIAAVRDIMEDDAIRKSKVMDLIEFGRIIHAEMSAITDAARLGIQIKAGKLFCTTFPCHICAKHIVASGIDTVVFLEPYPKSYARELHSDSIEIEGAEEASKVKFTPFLGISPLRYRDFFEKGRRKDRETGKVVRWAAGIGVPIVEIYHPVYINLETLVSNELKQDERLWKKPNPDIGPSDGGQIAG</sequence>
<organism evidence="6 7">
    <name type="scientific">Bradyrhizobium betae</name>
    <dbReference type="NCBI Taxonomy" id="244734"/>
    <lineage>
        <taxon>Bacteria</taxon>
        <taxon>Pseudomonadati</taxon>
        <taxon>Pseudomonadota</taxon>
        <taxon>Alphaproteobacteria</taxon>
        <taxon>Hyphomicrobiales</taxon>
        <taxon>Nitrobacteraceae</taxon>
        <taxon>Bradyrhizobium</taxon>
    </lineage>
</organism>
<evidence type="ECO:0000256" key="4">
    <source>
        <dbReference type="ARBA" id="ARBA00022833"/>
    </source>
</evidence>
<dbReference type="GO" id="GO:0004132">
    <property type="term" value="F:dCMP deaminase activity"/>
    <property type="evidence" value="ECO:0007669"/>
    <property type="project" value="TreeGrafter"/>
</dbReference>
<keyword evidence="3" id="KW-0378">Hydrolase</keyword>
<dbReference type="InterPro" id="IPR016193">
    <property type="entry name" value="Cytidine_deaminase-like"/>
</dbReference>
<dbReference type="EMBL" id="CP044543">
    <property type="protein sequence ID" value="QFI73722.1"/>
    <property type="molecule type" value="Genomic_DNA"/>
</dbReference>
<dbReference type="PROSITE" id="PS51747">
    <property type="entry name" value="CYT_DCMP_DEAMINASES_2"/>
    <property type="match status" value="1"/>
</dbReference>
<dbReference type="InterPro" id="IPR015517">
    <property type="entry name" value="dCMP_deaminase-rel"/>
</dbReference>
<protein>
    <submittedName>
        <fullName evidence="6">Deoxycytidylate deaminase</fullName>
    </submittedName>
</protein>
<accession>A0A5P6P5R9</accession>
<feature type="domain" description="CMP/dCMP-type deaminase" evidence="5">
    <location>
        <begin position="252"/>
        <end position="441"/>
    </location>
</feature>
<dbReference type="SUPFAM" id="SSF53927">
    <property type="entry name" value="Cytidine deaminase-like"/>
    <property type="match status" value="1"/>
</dbReference>
<evidence type="ECO:0000256" key="2">
    <source>
        <dbReference type="ARBA" id="ARBA00022723"/>
    </source>
</evidence>
<dbReference type="GO" id="GO:0008270">
    <property type="term" value="F:zinc ion binding"/>
    <property type="evidence" value="ECO:0007669"/>
    <property type="project" value="InterPro"/>
</dbReference>
<dbReference type="PANTHER" id="PTHR11086">
    <property type="entry name" value="DEOXYCYTIDYLATE DEAMINASE-RELATED"/>
    <property type="match status" value="1"/>
</dbReference>
<dbReference type="NCBIfam" id="NF041025">
    <property type="entry name" value="antiphage_deaminase"/>
    <property type="match status" value="1"/>
</dbReference>
<dbReference type="AlphaFoldDB" id="A0A5P6P5R9"/>
<name>A0A5P6P5R9_9BRAD</name>
<comment type="similarity">
    <text evidence="1">Belongs to the cytidine and deoxycytidylate deaminase family.</text>
</comment>
<dbReference type="Proteomes" id="UP000325641">
    <property type="component" value="Chromosome"/>
</dbReference>
<evidence type="ECO:0000313" key="6">
    <source>
        <dbReference type="EMBL" id="QFI73722.1"/>
    </source>
</evidence>
<dbReference type="GO" id="GO:0005737">
    <property type="term" value="C:cytoplasm"/>
    <property type="evidence" value="ECO:0007669"/>
    <property type="project" value="TreeGrafter"/>
</dbReference>
<evidence type="ECO:0000259" key="5">
    <source>
        <dbReference type="PROSITE" id="PS51747"/>
    </source>
</evidence>
<dbReference type="Pfam" id="PF00383">
    <property type="entry name" value="dCMP_cyt_deam_1"/>
    <property type="match status" value="1"/>
</dbReference>
<dbReference type="PANTHER" id="PTHR11086:SF18">
    <property type="entry name" value="DEOXYCYTIDYLATE DEAMINASE"/>
    <property type="match status" value="1"/>
</dbReference>
<keyword evidence="2" id="KW-0479">Metal-binding</keyword>
<dbReference type="KEGG" id="bbet:F8237_15705"/>
<keyword evidence="4" id="KW-0862">Zinc</keyword>
<dbReference type="PROSITE" id="PS00903">
    <property type="entry name" value="CYT_DCMP_DEAMINASES_1"/>
    <property type="match status" value="1"/>
</dbReference>
<dbReference type="Gene3D" id="3.40.140.10">
    <property type="entry name" value="Cytidine Deaminase, domain 2"/>
    <property type="match status" value="1"/>
</dbReference>
<dbReference type="InterPro" id="IPR016192">
    <property type="entry name" value="APOBEC/CMP_deaminase_Zn-bd"/>
</dbReference>